<evidence type="ECO:0000256" key="1">
    <source>
        <dbReference type="SAM" id="MobiDB-lite"/>
    </source>
</evidence>
<comment type="caution">
    <text evidence="2">The sequence shown here is derived from an EMBL/GenBank/DDBJ whole genome shotgun (WGS) entry which is preliminary data.</text>
</comment>
<organism evidence="2 3">
    <name type="scientific">Dermatophagoides farinae</name>
    <name type="common">American house dust mite</name>
    <dbReference type="NCBI Taxonomy" id="6954"/>
    <lineage>
        <taxon>Eukaryota</taxon>
        <taxon>Metazoa</taxon>
        <taxon>Ecdysozoa</taxon>
        <taxon>Arthropoda</taxon>
        <taxon>Chelicerata</taxon>
        <taxon>Arachnida</taxon>
        <taxon>Acari</taxon>
        <taxon>Acariformes</taxon>
        <taxon>Sarcoptiformes</taxon>
        <taxon>Astigmata</taxon>
        <taxon>Psoroptidia</taxon>
        <taxon>Analgoidea</taxon>
        <taxon>Pyroglyphidae</taxon>
        <taxon>Dermatophagoidinae</taxon>
        <taxon>Dermatophagoides</taxon>
    </lineage>
</organism>
<dbReference type="EMBL" id="ASGP02000007">
    <property type="protein sequence ID" value="KAH9497327.1"/>
    <property type="molecule type" value="Genomic_DNA"/>
</dbReference>
<name>A0A922L0E1_DERFA</name>
<reference evidence="2" key="1">
    <citation type="submission" date="2013-05" db="EMBL/GenBank/DDBJ databases">
        <authorList>
            <person name="Yim A.K.Y."/>
            <person name="Chan T.F."/>
            <person name="Ji K.M."/>
            <person name="Liu X.Y."/>
            <person name="Zhou J.W."/>
            <person name="Li R.Q."/>
            <person name="Yang K.Y."/>
            <person name="Li J."/>
            <person name="Li M."/>
            <person name="Law P.T.W."/>
            <person name="Wu Y.L."/>
            <person name="Cai Z.L."/>
            <person name="Qin H."/>
            <person name="Bao Y."/>
            <person name="Leung R.K.K."/>
            <person name="Ng P.K.S."/>
            <person name="Zou J."/>
            <person name="Zhong X.J."/>
            <person name="Ran P.X."/>
            <person name="Zhong N.S."/>
            <person name="Liu Z.G."/>
            <person name="Tsui S.K.W."/>
        </authorList>
    </citation>
    <scope>NUCLEOTIDE SEQUENCE</scope>
    <source>
        <strain evidence="2">Derf</strain>
        <tissue evidence="2">Whole organism</tissue>
    </source>
</reference>
<dbReference type="Proteomes" id="UP000790347">
    <property type="component" value="Unassembled WGS sequence"/>
</dbReference>
<evidence type="ECO:0000313" key="3">
    <source>
        <dbReference type="Proteomes" id="UP000790347"/>
    </source>
</evidence>
<feature type="region of interest" description="Disordered" evidence="1">
    <location>
        <begin position="50"/>
        <end position="77"/>
    </location>
</feature>
<reference evidence="2" key="2">
    <citation type="journal article" date="2022" name="Res Sq">
        <title>Comparative Genomics Reveals Insights into the Divergent Evolution of Astigmatic Mites and Household Pest Adaptations.</title>
        <authorList>
            <person name="Xiong Q."/>
            <person name="Wan A.T.-Y."/>
            <person name="Liu X.-Y."/>
            <person name="Fung C.S.-H."/>
            <person name="Xiao X."/>
            <person name="Malainual N."/>
            <person name="Hou J."/>
            <person name="Wang L."/>
            <person name="Wang M."/>
            <person name="Yang K."/>
            <person name="Cui Y."/>
            <person name="Leung E."/>
            <person name="Nong W."/>
            <person name="Shin S.-K."/>
            <person name="Au S."/>
            <person name="Jeong K.Y."/>
            <person name="Chew F.T."/>
            <person name="Hui J."/>
            <person name="Leung T.F."/>
            <person name="Tungtrongchitr A."/>
            <person name="Zhong N."/>
            <person name="Liu Z."/>
            <person name="Tsui S."/>
        </authorList>
    </citation>
    <scope>NUCLEOTIDE SEQUENCE</scope>
    <source>
        <strain evidence="2">Derf</strain>
        <tissue evidence="2">Whole organism</tissue>
    </source>
</reference>
<sequence length="77" mass="9010">MGISIFIYIYKPGIEEKINKVIKNNQINYNNEILLFLVSIELSQFEKLNSPENQSRENDYDIKSSSLQKKIENSLEV</sequence>
<accession>A0A922L0E1</accession>
<gene>
    <name evidence="2" type="ORF">DERF_013323</name>
</gene>
<keyword evidence="3" id="KW-1185">Reference proteome</keyword>
<dbReference type="AlphaFoldDB" id="A0A922L0E1"/>
<evidence type="ECO:0000313" key="2">
    <source>
        <dbReference type="EMBL" id="KAH9497327.1"/>
    </source>
</evidence>
<proteinExistence type="predicted"/>
<protein>
    <submittedName>
        <fullName evidence="2">Uncharacterized protein</fullName>
    </submittedName>
</protein>